<evidence type="ECO:0000259" key="3">
    <source>
        <dbReference type="PROSITE" id="PS50826"/>
    </source>
</evidence>
<dbReference type="InterPro" id="IPR058732">
    <property type="entry name" value="RUNDC1_M"/>
</dbReference>
<feature type="region of interest" description="Disordered" evidence="2">
    <location>
        <begin position="84"/>
        <end position="121"/>
    </location>
</feature>
<evidence type="ECO:0000313" key="4">
    <source>
        <dbReference type="EMBL" id="KAJ6215960.1"/>
    </source>
</evidence>
<dbReference type="PANTHER" id="PTHR15591:SF19">
    <property type="entry name" value="RUN DOMAIN-CONTAINING PROTEIN 1 ISOFORM X1"/>
    <property type="match status" value="1"/>
</dbReference>
<feature type="compositionally biased region" description="Basic and acidic residues" evidence="2">
    <location>
        <begin position="495"/>
        <end position="512"/>
    </location>
</feature>
<dbReference type="InterPro" id="IPR047343">
    <property type="entry name" value="RUSC1_2"/>
</dbReference>
<comment type="caution">
    <text evidence="4">The sequence shown here is derived from an EMBL/GenBank/DDBJ whole genome shotgun (WGS) entry which is preliminary data.</text>
</comment>
<feature type="region of interest" description="Disordered" evidence="2">
    <location>
        <begin position="297"/>
        <end position="331"/>
    </location>
</feature>
<dbReference type="PANTHER" id="PTHR15591">
    <property type="entry name" value="RUN AND SH3 DOMAIN CONTAINING"/>
    <property type="match status" value="1"/>
</dbReference>
<feature type="compositionally biased region" description="Low complexity" evidence="2">
    <location>
        <begin position="531"/>
        <end position="543"/>
    </location>
</feature>
<evidence type="ECO:0000313" key="5">
    <source>
        <dbReference type="Proteomes" id="UP001142055"/>
    </source>
</evidence>
<name>A0A9Q0M1X7_BLOTA</name>
<evidence type="ECO:0000256" key="1">
    <source>
        <dbReference type="SAM" id="Coils"/>
    </source>
</evidence>
<sequence length="905" mass="103066">MSDYIENQQTKKILEPTNVGPTNLNDDDPIEAAVTQFDHLAQKVLHETKPKPHRTNRKQIKSFIEFDEEHSGTIDENGRIVGRSRIGRSGRLSSASTLRSTTTTKTKTMEKPIRQHSLDERKHSYDYDLNNIFQGSNENEIVSSASSVSDLNRTKSDENQDESFMADDDCTPPNNGRRTRSEIVRLAEIEADNELLNNSLRALSTHFAQVQLRLQQIVESDISDSANLEQRNEMLNELQQFANRGIPELMVQSMSHKGYSVKSWISGASNLFRSNSMATSLMADDVFDDDDDEIDINIRDNESSSDDDFDRDNDFNRKFRQPRPKSSTTIGNNDHLLVSEEFINEQRARQRELIEQLKHQLDELEQYAYEAGDPETVPSLMSLEKRNVIIEEIRSKLPVFSLDEIDRWSNEELRKRVDIAVRQLINPTIMKEQLVEQLRTQVTDLERFIKFLQTGAKDKRLFNLDSLPNDSASDRSSLINRILKLNRKKNRHQKMKMEQMKPKVESEPKQKPVDSAQSKNENEKLTKKESTNQSSSSNNDNNNEAMNIMKRIMSLLQMFTLTHLGQNNQSKSNVEVPTARESGNCFEQNSMKKATKHWGDLRASLELSINSVLELYRKNNLGNDSDYTSDQEDFISIGNVKYVSDNYFAYEQMSTLVRKELVQSLRALLQHGLSGAYEQGLVLVQVGPNGKPRPSGPVVQSGASLLSIGLGCFGLYSDQISQSGSGSALNNTANNPIGYQSNKKPIHAWELILYYYHLKNGMKHRATPTRRLSKSFGLNVISPSGSRPSSSAGRKIGHHSMGYCKQLLLSTIDDIIDSHTRMNRSMDSHFKAFVCMALNARMLSSWLRLIVRNGTIVENCYEKWSYTAMTGFEDTLRQLDRFSTMRFCLPADIAIRQLQNIHDAF</sequence>
<dbReference type="Gene3D" id="1.20.58.900">
    <property type="match status" value="1"/>
</dbReference>
<feature type="region of interest" description="Disordered" evidence="2">
    <location>
        <begin position="485"/>
        <end position="543"/>
    </location>
</feature>
<dbReference type="Pfam" id="PF02759">
    <property type="entry name" value="RUN"/>
    <property type="match status" value="1"/>
</dbReference>
<feature type="compositionally biased region" description="Low complexity" evidence="2">
    <location>
        <begin position="84"/>
        <end position="106"/>
    </location>
</feature>
<feature type="compositionally biased region" description="Polar residues" evidence="2">
    <location>
        <begin position="1"/>
        <end position="11"/>
    </location>
</feature>
<organism evidence="4 5">
    <name type="scientific">Blomia tropicalis</name>
    <name type="common">Mite</name>
    <dbReference type="NCBI Taxonomy" id="40697"/>
    <lineage>
        <taxon>Eukaryota</taxon>
        <taxon>Metazoa</taxon>
        <taxon>Ecdysozoa</taxon>
        <taxon>Arthropoda</taxon>
        <taxon>Chelicerata</taxon>
        <taxon>Arachnida</taxon>
        <taxon>Acari</taxon>
        <taxon>Acariformes</taxon>
        <taxon>Sarcoptiformes</taxon>
        <taxon>Astigmata</taxon>
        <taxon>Glycyphagoidea</taxon>
        <taxon>Echimyopodidae</taxon>
        <taxon>Blomia</taxon>
    </lineage>
</organism>
<feature type="domain" description="RUN" evidence="3">
    <location>
        <begin position="652"/>
        <end position="894"/>
    </location>
</feature>
<feature type="region of interest" description="Disordered" evidence="2">
    <location>
        <begin position="1"/>
        <end position="28"/>
    </location>
</feature>
<feature type="compositionally biased region" description="Acidic residues" evidence="2">
    <location>
        <begin position="159"/>
        <end position="170"/>
    </location>
</feature>
<dbReference type="InterPro" id="IPR037213">
    <property type="entry name" value="Run_dom_sf"/>
</dbReference>
<keyword evidence="1" id="KW-0175">Coiled coil</keyword>
<dbReference type="InterPro" id="IPR004012">
    <property type="entry name" value="Run_dom"/>
</dbReference>
<dbReference type="SUPFAM" id="SSF140741">
    <property type="entry name" value="RUN domain-like"/>
    <property type="match status" value="1"/>
</dbReference>
<feature type="coiled-coil region" evidence="1">
    <location>
        <begin position="340"/>
        <end position="367"/>
    </location>
</feature>
<dbReference type="Pfam" id="PF26030">
    <property type="entry name" value="RUNDC1"/>
    <property type="match status" value="1"/>
</dbReference>
<feature type="compositionally biased region" description="Basic and acidic residues" evidence="2">
    <location>
        <begin position="520"/>
        <end position="530"/>
    </location>
</feature>
<feature type="compositionally biased region" description="Basic and acidic residues" evidence="2">
    <location>
        <begin position="107"/>
        <end position="121"/>
    </location>
</feature>
<dbReference type="Proteomes" id="UP001142055">
    <property type="component" value="Chromosome 4"/>
</dbReference>
<dbReference type="AlphaFoldDB" id="A0A9Q0M1X7"/>
<proteinExistence type="predicted"/>
<feature type="region of interest" description="Disordered" evidence="2">
    <location>
        <begin position="144"/>
        <end position="177"/>
    </location>
</feature>
<gene>
    <name evidence="4" type="ORF">RDWZM_010460</name>
</gene>
<dbReference type="SMART" id="SM00593">
    <property type="entry name" value="RUN"/>
    <property type="match status" value="1"/>
</dbReference>
<keyword evidence="5" id="KW-1185">Reference proteome</keyword>
<protein>
    <recommendedName>
        <fullName evidence="3">RUN domain-containing protein</fullName>
    </recommendedName>
</protein>
<reference evidence="4" key="1">
    <citation type="submission" date="2022-12" db="EMBL/GenBank/DDBJ databases">
        <title>Genome assemblies of Blomia tropicalis.</title>
        <authorList>
            <person name="Cui Y."/>
        </authorList>
    </citation>
    <scope>NUCLEOTIDE SEQUENCE</scope>
    <source>
        <tissue evidence="4">Adult mites</tissue>
    </source>
</reference>
<evidence type="ECO:0000256" key="2">
    <source>
        <dbReference type="SAM" id="MobiDB-lite"/>
    </source>
</evidence>
<dbReference type="EMBL" id="JAPWDV010000004">
    <property type="protein sequence ID" value="KAJ6215960.1"/>
    <property type="molecule type" value="Genomic_DNA"/>
</dbReference>
<accession>A0A9Q0M1X7</accession>
<dbReference type="OMA" id="THKGNHW"/>
<dbReference type="PROSITE" id="PS50826">
    <property type="entry name" value="RUN"/>
    <property type="match status" value="1"/>
</dbReference>
<feature type="compositionally biased region" description="Basic residues" evidence="2">
    <location>
        <begin position="485"/>
        <end position="494"/>
    </location>
</feature>